<proteinExistence type="predicted"/>
<sequence>MIPVNTNGESVPDAQDADVLLPPATSMNDVHAAWLAAGARGDVAGLRQLRVQFPAWLDLHRNGKTPLHYCVEEGGLLVTHLLLGHGAGINVEDSDGATPLKRVIQRADLNVLLLFFNHHELVATPQGQDFSTSVLFQAVEYEMEEVVRFVVDNEYAPVTVRNAAGETPLHRAIIRRSPSVMEMLADLDLEGDSLTAVTVKMETPAHYAARHGSAREVEVLLLCLTRVFGDLEELVELGAANPLNIGDEKGMTSLYVASTTTVSAGRAVVGVGTSEGEADARSVEVRDAKVRLLLNHGGRIFPPGFLVQTLSASVSCTPHVVLPVLVQHCLRVWVVGTRTDTAQPEDDAEVSNDRGNSMIEALTDLCMHWIGYVACPGIPMTLVAVVTCAGYAHEVLPLLLSLPLRRAAFRLMLSCLMKLTTRNASGHTLLPRLHDELSEAWHDINST</sequence>
<evidence type="ECO:0000256" key="1">
    <source>
        <dbReference type="PROSITE-ProRule" id="PRU00023"/>
    </source>
</evidence>
<feature type="repeat" description="ANK" evidence="1">
    <location>
        <begin position="62"/>
        <end position="94"/>
    </location>
</feature>
<dbReference type="Pfam" id="PF13637">
    <property type="entry name" value="Ank_4"/>
    <property type="match status" value="1"/>
</dbReference>
<dbReference type="PANTHER" id="PTHR24118:SF99">
    <property type="entry name" value="POTE ANKYRIN DOMAIN FAMILY MEMBER 3C-RELATED"/>
    <property type="match status" value="1"/>
</dbReference>
<dbReference type="PROSITE" id="PS50088">
    <property type="entry name" value="ANK_REPEAT"/>
    <property type="match status" value="1"/>
</dbReference>
<dbReference type="AlphaFoldDB" id="A0A9W6X5E6"/>
<keyword evidence="3" id="KW-1185">Reference proteome</keyword>
<reference evidence="2" key="1">
    <citation type="submission" date="2023-04" db="EMBL/GenBank/DDBJ databases">
        <title>Phytophthora fragariaefolia NBRC 109709.</title>
        <authorList>
            <person name="Ichikawa N."/>
            <person name="Sato H."/>
            <person name="Tonouchi N."/>
        </authorList>
    </citation>
    <scope>NUCLEOTIDE SEQUENCE</scope>
    <source>
        <strain evidence="2">NBRC 109709</strain>
    </source>
</reference>
<organism evidence="2 3">
    <name type="scientific">Phytophthora fragariaefolia</name>
    <dbReference type="NCBI Taxonomy" id="1490495"/>
    <lineage>
        <taxon>Eukaryota</taxon>
        <taxon>Sar</taxon>
        <taxon>Stramenopiles</taxon>
        <taxon>Oomycota</taxon>
        <taxon>Peronosporomycetes</taxon>
        <taxon>Peronosporales</taxon>
        <taxon>Peronosporaceae</taxon>
        <taxon>Phytophthora</taxon>
    </lineage>
</organism>
<keyword evidence="1" id="KW-0040">ANK repeat</keyword>
<evidence type="ECO:0000313" key="3">
    <source>
        <dbReference type="Proteomes" id="UP001165121"/>
    </source>
</evidence>
<dbReference type="Proteomes" id="UP001165121">
    <property type="component" value="Unassembled WGS sequence"/>
</dbReference>
<dbReference type="SMART" id="SM00248">
    <property type="entry name" value="ANK"/>
    <property type="match status" value="4"/>
</dbReference>
<dbReference type="SUPFAM" id="SSF48403">
    <property type="entry name" value="Ankyrin repeat"/>
    <property type="match status" value="1"/>
</dbReference>
<dbReference type="InterPro" id="IPR036770">
    <property type="entry name" value="Ankyrin_rpt-contain_sf"/>
</dbReference>
<name>A0A9W6X5E6_9STRA</name>
<evidence type="ECO:0000313" key="2">
    <source>
        <dbReference type="EMBL" id="GMF31894.1"/>
    </source>
</evidence>
<dbReference type="Pfam" id="PF00023">
    <property type="entry name" value="Ank"/>
    <property type="match status" value="1"/>
</dbReference>
<dbReference type="EMBL" id="BSXT01000657">
    <property type="protein sequence ID" value="GMF31894.1"/>
    <property type="molecule type" value="Genomic_DNA"/>
</dbReference>
<dbReference type="PANTHER" id="PTHR24118">
    <property type="entry name" value="POTE ANKYRIN DOMAIN"/>
    <property type="match status" value="1"/>
</dbReference>
<dbReference type="OrthoDB" id="194358at2759"/>
<accession>A0A9W6X5E6</accession>
<comment type="caution">
    <text evidence="2">The sequence shown here is derived from an EMBL/GenBank/DDBJ whole genome shotgun (WGS) entry which is preliminary data.</text>
</comment>
<protein>
    <submittedName>
        <fullName evidence="2">Unnamed protein product</fullName>
    </submittedName>
</protein>
<dbReference type="InterPro" id="IPR002110">
    <property type="entry name" value="Ankyrin_rpt"/>
</dbReference>
<dbReference type="Gene3D" id="1.25.40.20">
    <property type="entry name" value="Ankyrin repeat-containing domain"/>
    <property type="match status" value="1"/>
</dbReference>
<gene>
    <name evidence="2" type="ORF">Pfra01_000744000</name>
</gene>
<dbReference type="PROSITE" id="PS50297">
    <property type="entry name" value="ANK_REP_REGION"/>
    <property type="match status" value="1"/>
</dbReference>